<dbReference type="Gene3D" id="3.10.450.10">
    <property type="match status" value="1"/>
</dbReference>
<dbReference type="EMBL" id="CABITT030000007">
    <property type="protein sequence ID" value="VVB12649.1"/>
    <property type="molecule type" value="Genomic_DNA"/>
</dbReference>
<gene>
    <name evidence="1" type="ORF">ANE_LOCUS23093</name>
</gene>
<dbReference type="Pfam" id="PF04776">
    <property type="entry name" value="protein_MS5"/>
    <property type="match status" value="1"/>
</dbReference>
<dbReference type="AlphaFoldDB" id="A0A565CG91"/>
<sequence length="278" mass="32331">MDASSDRRLDELIKFRLLLGKSGGFDVEHLMKDKPSSYLMYLHDNGDYSTEILVYAKIGIHRYNMTHGKNLQLVSVEKYNFQPTPVYSCYYITLVAKDPDSGGSLVPFQAQVVEELYEINKTLSCYIARPKFQPKEVEKPPVNQEPVDKSILPEWPSENAFHDKSRYYLVKKSELQKYDWIRLYMKLAFLKANTKIKKPKLSRLVIVKVAVETDENVERPNERLNARNATLYIKYKYRGPNKGRAGVCKAPRYRFAIVRRSINKNTGLLKLMFDNCLE</sequence>
<comment type="caution">
    <text evidence="1">The sequence shown here is derived from an EMBL/GenBank/DDBJ whole genome shotgun (WGS) entry which is preliminary data.</text>
</comment>
<dbReference type="PANTHER" id="PTHR31260:SF65">
    <property type="entry name" value="BNAANNG28850D PROTEIN"/>
    <property type="match status" value="1"/>
</dbReference>
<name>A0A565CG91_9BRAS</name>
<keyword evidence="2" id="KW-1185">Reference proteome</keyword>
<dbReference type="Proteomes" id="UP000489600">
    <property type="component" value="Unassembled WGS sequence"/>
</dbReference>
<dbReference type="NCBIfam" id="TIGR01572">
    <property type="entry name" value="A_thl_para_3677"/>
    <property type="match status" value="1"/>
</dbReference>
<dbReference type="InterPro" id="IPR006462">
    <property type="entry name" value="MS5"/>
</dbReference>
<evidence type="ECO:0000313" key="2">
    <source>
        <dbReference type="Proteomes" id="UP000489600"/>
    </source>
</evidence>
<reference evidence="1" key="1">
    <citation type="submission" date="2019-07" db="EMBL/GenBank/DDBJ databases">
        <authorList>
            <person name="Dittberner H."/>
        </authorList>
    </citation>
    <scope>NUCLEOTIDE SEQUENCE [LARGE SCALE GENOMIC DNA]</scope>
</reference>
<proteinExistence type="predicted"/>
<accession>A0A565CG91</accession>
<protein>
    <submittedName>
        <fullName evidence="1">Uncharacterized protein</fullName>
    </submittedName>
</protein>
<organism evidence="1 2">
    <name type="scientific">Arabis nemorensis</name>
    <dbReference type="NCBI Taxonomy" id="586526"/>
    <lineage>
        <taxon>Eukaryota</taxon>
        <taxon>Viridiplantae</taxon>
        <taxon>Streptophyta</taxon>
        <taxon>Embryophyta</taxon>
        <taxon>Tracheophyta</taxon>
        <taxon>Spermatophyta</taxon>
        <taxon>Magnoliopsida</taxon>
        <taxon>eudicotyledons</taxon>
        <taxon>Gunneridae</taxon>
        <taxon>Pentapetalae</taxon>
        <taxon>rosids</taxon>
        <taxon>malvids</taxon>
        <taxon>Brassicales</taxon>
        <taxon>Brassicaceae</taxon>
        <taxon>Arabideae</taxon>
        <taxon>Arabis</taxon>
    </lineage>
</organism>
<dbReference type="OrthoDB" id="1107319at2759"/>
<evidence type="ECO:0000313" key="1">
    <source>
        <dbReference type="EMBL" id="VVB12649.1"/>
    </source>
</evidence>
<dbReference type="PANTHER" id="PTHR31260">
    <property type="entry name" value="CYSTATIN/MONELLIN SUPERFAMILY PROTEIN"/>
    <property type="match status" value="1"/>
</dbReference>